<name>A0ABR4ICP3_9EURO</name>
<protein>
    <recommendedName>
        <fullName evidence="3">DUF7136 domain-containing protein</fullName>
    </recommendedName>
</protein>
<dbReference type="Proteomes" id="UP001610335">
    <property type="component" value="Unassembled WGS sequence"/>
</dbReference>
<keyword evidence="1" id="KW-1133">Transmembrane helix</keyword>
<organism evidence="4 5">
    <name type="scientific">Aspergillus cavernicola</name>
    <dbReference type="NCBI Taxonomy" id="176166"/>
    <lineage>
        <taxon>Eukaryota</taxon>
        <taxon>Fungi</taxon>
        <taxon>Dikarya</taxon>
        <taxon>Ascomycota</taxon>
        <taxon>Pezizomycotina</taxon>
        <taxon>Eurotiomycetes</taxon>
        <taxon>Eurotiomycetidae</taxon>
        <taxon>Eurotiales</taxon>
        <taxon>Aspergillaceae</taxon>
        <taxon>Aspergillus</taxon>
        <taxon>Aspergillus subgen. Nidulantes</taxon>
    </lineage>
</organism>
<feature type="signal peptide" evidence="2">
    <location>
        <begin position="1"/>
        <end position="20"/>
    </location>
</feature>
<dbReference type="Pfam" id="PF23584">
    <property type="entry name" value="DUF7136"/>
    <property type="match status" value="1"/>
</dbReference>
<accession>A0ABR4ICP3</accession>
<feature type="chain" id="PRO_5045713745" description="DUF7136 domain-containing protein" evidence="2">
    <location>
        <begin position="21"/>
        <end position="279"/>
    </location>
</feature>
<feature type="domain" description="DUF7136" evidence="3">
    <location>
        <begin position="21"/>
        <end position="248"/>
    </location>
</feature>
<dbReference type="EMBL" id="JBFXLS010000036">
    <property type="protein sequence ID" value="KAL2825511.1"/>
    <property type="molecule type" value="Genomic_DNA"/>
</dbReference>
<evidence type="ECO:0000313" key="5">
    <source>
        <dbReference type="Proteomes" id="UP001610335"/>
    </source>
</evidence>
<keyword evidence="1" id="KW-0812">Transmembrane</keyword>
<reference evidence="4 5" key="1">
    <citation type="submission" date="2024-07" db="EMBL/GenBank/DDBJ databases">
        <title>Section-level genome sequencing and comparative genomics of Aspergillus sections Usti and Cavernicolus.</title>
        <authorList>
            <consortium name="Lawrence Berkeley National Laboratory"/>
            <person name="Nybo J.L."/>
            <person name="Vesth T.C."/>
            <person name="Theobald S."/>
            <person name="Frisvad J.C."/>
            <person name="Larsen T.O."/>
            <person name="Kjaerboelling I."/>
            <person name="Rothschild-Mancinelli K."/>
            <person name="Lyhne E.K."/>
            <person name="Kogle M.E."/>
            <person name="Barry K."/>
            <person name="Clum A."/>
            <person name="Na H."/>
            <person name="Ledsgaard L."/>
            <person name="Lin J."/>
            <person name="Lipzen A."/>
            <person name="Kuo A."/>
            <person name="Riley R."/>
            <person name="Mondo S."/>
            <person name="LaButti K."/>
            <person name="Haridas S."/>
            <person name="Pangalinan J."/>
            <person name="Salamov A.A."/>
            <person name="Simmons B.A."/>
            <person name="Magnuson J.K."/>
            <person name="Chen J."/>
            <person name="Drula E."/>
            <person name="Henrissat B."/>
            <person name="Wiebenga A."/>
            <person name="Lubbers R.J."/>
            <person name="Gomes A.C."/>
            <person name="Makela M.R."/>
            <person name="Stajich J."/>
            <person name="Grigoriev I.V."/>
            <person name="Mortensen U.H."/>
            <person name="De vries R.P."/>
            <person name="Baker S.E."/>
            <person name="Andersen M.R."/>
        </authorList>
    </citation>
    <scope>NUCLEOTIDE SEQUENCE [LARGE SCALE GENOMIC DNA]</scope>
    <source>
        <strain evidence="4 5">CBS 600.67</strain>
    </source>
</reference>
<keyword evidence="2" id="KW-0732">Signal</keyword>
<feature type="transmembrane region" description="Helical" evidence="1">
    <location>
        <begin position="256"/>
        <end position="276"/>
    </location>
</feature>
<proteinExistence type="predicted"/>
<gene>
    <name evidence="4" type="ORF">BDW59DRAFT_179876</name>
</gene>
<evidence type="ECO:0000256" key="2">
    <source>
        <dbReference type="SAM" id="SignalP"/>
    </source>
</evidence>
<evidence type="ECO:0000256" key="1">
    <source>
        <dbReference type="SAM" id="Phobius"/>
    </source>
</evidence>
<sequence length="279" mass="30342">MHVPHASWLLAALLGALASAVSVVEVDLVFPRNETYSPTEAFPVVWAIQNSAKAQLLNPHVTYRINSWGNSSVRIDRTYPIDVFEANLSSSDPYLFYRFHEALTPGKWWLTWQVHYQTCDVETLTSHYPFSDAGVFSNTAGWSRMFTISNSTSAPDKEVDLVAATANDSCLDDLNAVVINVTDTTMQSPANLNYADRDTCAVTTNSTSGTPVHTPNPCGVSITPEMAASISANLTYRRCLANDAPDECHENAAQQLIVLAVSGILATIGAAAFTIVHSW</sequence>
<keyword evidence="5" id="KW-1185">Reference proteome</keyword>
<evidence type="ECO:0000259" key="3">
    <source>
        <dbReference type="Pfam" id="PF23584"/>
    </source>
</evidence>
<comment type="caution">
    <text evidence="4">The sequence shown here is derived from an EMBL/GenBank/DDBJ whole genome shotgun (WGS) entry which is preliminary data.</text>
</comment>
<keyword evidence="1" id="KW-0472">Membrane</keyword>
<dbReference type="InterPro" id="IPR055560">
    <property type="entry name" value="DUF7136"/>
</dbReference>
<evidence type="ECO:0000313" key="4">
    <source>
        <dbReference type="EMBL" id="KAL2825511.1"/>
    </source>
</evidence>